<dbReference type="Proteomes" id="UP000186609">
    <property type="component" value="Chromosome"/>
</dbReference>
<organism evidence="1 2">
    <name type="scientific">Rhodoferax koreensis</name>
    <dbReference type="NCBI Taxonomy" id="1842727"/>
    <lineage>
        <taxon>Bacteria</taxon>
        <taxon>Pseudomonadati</taxon>
        <taxon>Pseudomonadota</taxon>
        <taxon>Betaproteobacteria</taxon>
        <taxon>Burkholderiales</taxon>
        <taxon>Comamonadaceae</taxon>
        <taxon>Rhodoferax</taxon>
    </lineage>
</organism>
<name>A0A1P8JTV1_9BURK</name>
<evidence type="ECO:0000313" key="2">
    <source>
        <dbReference type="Proteomes" id="UP000186609"/>
    </source>
</evidence>
<dbReference type="AlphaFoldDB" id="A0A1P8JTV1"/>
<reference evidence="1 2" key="1">
    <citation type="submission" date="2017-01" db="EMBL/GenBank/DDBJ databases">
        <authorList>
            <person name="Mah S.A."/>
            <person name="Swanson W.J."/>
            <person name="Moy G.W."/>
            <person name="Vacquier V.D."/>
        </authorList>
    </citation>
    <scope>NUCLEOTIDE SEQUENCE [LARGE SCALE GENOMIC DNA]</scope>
    <source>
        <strain evidence="1 2">DCY110</strain>
    </source>
</reference>
<evidence type="ECO:0000313" key="1">
    <source>
        <dbReference type="EMBL" id="APW37173.1"/>
    </source>
</evidence>
<evidence type="ECO:0008006" key="3">
    <source>
        <dbReference type="Google" id="ProtNLM"/>
    </source>
</evidence>
<accession>A0A1P8JTV1</accession>
<dbReference type="EMBL" id="CP019236">
    <property type="protein sequence ID" value="APW37173.1"/>
    <property type="molecule type" value="Genomic_DNA"/>
</dbReference>
<sequence>MKYFKNSANAVYAFEADGSQDAFIGPELVSISVAEAEALSQPLTPPLAVPRIVPMLNAQIVLSRAGKLTRVENLIQAMSGQAGIEARITWARAQTVDRDSDLVQTLIAEVPLTEEETDCLFAEAAALP</sequence>
<keyword evidence="2" id="KW-1185">Reference proteome</keyword>
<dbReference type="KEGG" id="rhy:RD110_08140"/>
<dbReference type="STRING" id="1842727.RD110_08140"/>
<gene>
    <name evidence="1" type="ORF">RD110_08140</name>
</gene>
<proteinExistence type="predicted"/>
<protein>
    <recommendedName>
        <fullName evidence="3">DUF4376 domain-containing protein</fullName>
    </recommendedName>
</protein>
<dbReference type="RefSeq" id="WP_076198389.1">
    <property type="nucleotide sequence ID" value="NZ_CP019236.1"/>
</dbReference>